<dbReference type="EMBL" id="CP015030">
    <property type="protein sequence ID" value="QIM66142.1"/>
    <property type="molecule type" value="Genomic_DNA"/>
</dbReference>
<dbReference type="KEGG" id="mgra:A4G16_01505"/>
<sequence length="393" mass="47037">MIYFFSVFNFVFPILGLYWGVLYFFLSRNLNENHIRIFFFNLSYSLAMVAFLYNRTNETGDIYHYFLFFNEIKDLNTLSLLYNEYTSYYYSWVSLLKILSYLEFDFNFINFICVFIIYYSCFSVIIHIYSEYRDIHTLKIIVFKILTMISIITIVSSYRNILAFSVTFLGVSFILKNNLFKGVGLCVIGVGFHPSAIIIIVCLGISRFFKFRKVYLYVFSLIGIFPFLLISILSLLNIPFLDNKINEYIYGQWASYKFESNIEYIVIIAIYSFIFFIFFSVTKFDYNYFRTRYSSRILNFILFYFTISLIFIQFKTLSDRFMFSAGGILLISLSYFIFYSRVLYRRSLLNFILLFIWFLYIDSQLIHFSQKSYVIGNGFPYNFIYSPLFQSLL</sequence>
<keyword evidence="1" id="KW-0472">Membrane</keyword>
<proteinExistence type="predicted"/>
<keyword evidence="1" id="KW-0812">Transmembrane</keyword>
<feature type="transmembrane region" description="Helical" evidence="1">
    <location>
        <begin position="215"/>
        <end position="241"/>
    </location>
</feature>
<evidence type="ECO:0000313" key="2">
    <source>
        <dbReference type="EMBL" id="QIM66142.1"/>
    </source>
</evidence>
<protein>
    <recommendedName>
        <fullName evidence="4">Wzy</fullName>
    </recommendedName>
</protein>
<evidence type="ECO:0008006" key="4">
    <source>
        <dbReference type="Google" id="ProtNLM"/>
    </source>
</evidence>
<feature type="transmembrane region" description="Helical" evidence="1">
    <location>
        <begin position="261"/>
        <end position="281"/>
    </location>
</feature>
<feature type="transmembrane region" description="Helical" evidence="1">
    <location>
        <begin position="37"/>
        <end position="53"/>
    </location>
</feature>
<accession>A0A6G8JG04</accession>
<name>A0A6G8JG04_9PAST</name>
<feature type="transmembrane region" description="Helical" evidence="1">
    <location>
        <begin position="141"/>
        <end position="162"/>
    </location>
</feature>
<feature type="transmembrane region" description="Helical" evidence="1">
    <location>
        <begin position="108"/>
        <end position="129"/>
    </location>
</feature>
<reference evidence="2 3" key="1">
    <citation type="submission" date="2016-03" db="EMBL/GenBank/DDBJ databases">
        <authorList>
            <person name="Bojesen A.M."/>
            <person name="Planet P."/>
            <person name="Hansen M.J."/>
        </authorList>
    </citation>
    <scope>NUCLEOTIDE SEQUENCE [LARGE SCALE GENOMIC DNA]</scope>
    <source>
        <strain evidence="2 3">B 234/94</strain>
    </source>
</reference>
<feature type="transmembrane region" description="Helical" evidence="1">
    <location>
        <begin position="6"/>
        <end position="25"/>
    </location>
</feature>
<dbReference type="AlphaFoldDB" id="A0A6G8JG04"/>
<dbReference type="Proteomes" id="UP000501366">
    <property type="component" value="Chromosome"/>
</dbReference>
<gene>
    <name evidence="2" type="ORF">A4G16_01505</name>
</gene>
<keyword evidence="1" id="KW-1133">Transmembrane helix</keyword>
<dbReference type="InterPro" id="IPR049458">
    <property type="entry name" value="EpsG-like"/>
</dbReference>
<dbReference type="Pfam" id="PF14897">
    <property type="entry name" value="EpsG"/>
    <property type="match status" value="1"/>
</dbReference>
<evidence type="ECO:0000256" key="1">
    <source>
        <dbReference type="SAM" id="Phobius"/>
    </source>
</evidence>
<feature type="transmembrane region" description="Helical" evidence="1">
    <location>
        <begin position="293"/>
        <end position="314"/>
    </location>
</feature>
<feature type="transmembrane region" description="Helical" evidence="1">
    <location>
        <begin position="351"/>
        <end position="369"/>
    </location>
</feature>
<organism evidence="2 3">
    <name type="scientific">Mannheimia granulomatis</name>
    <dbReference type="NCBI Taxonomy" id="85402"/>
    <lineage>
        <taxon>Bacteria</taxon>
        <taxon>Pseudomonadati</taxon>
        <taxon>Pseudomonadota</taxon>
        <taxon>Gammaproteobacteria</taxon>
        <taxon>Pasteurellales</taxon>
        <taxon>Pasteurellaceae</taxon>
        <taxon>Mannheimia</taxon>
    </lineage>
</organism>
<evidence type="ECO:0000313" key="3">
    <source>
        <dbReference type="Proteomes" id="UP000501366"/>
    </source>
</evidence>
<feature type="transmembrane region" description="Helical" evidence="1">
    <location>
        <begin position="320"/>
        <end position="339"/>
    </location>
</feature>
<feature type="transmembrane region" description="Helical" evidence="1">
    <location>
        <begin position="182"/>
        <end position="203"/>
    </location>
</feature>